<dbReference type="AlphaFoldDB" id="A0A1P8ELT3"/>
<proteinExistence type="predicted"/>
<dbReference type="RefSeq" id="WP_076033386.1">
    <property type="nucleotide sequence ID" value="NZ_CP016896.1"/>
</dbReference>
<dbReference type="PANTHER" id="PTHR31793:SF40">
    <property type="entry name" value="ACYL-COA THIOESTER HYDROLASE, YBGC_YBAW FAMILY"/>
    <property type="match status" value="1"/>
</dbReference>
<dbReference type="STRING" id="487316.BEN76_14595"/>
<protein>
    <submittedName>
        <fullName evidence="1">Thioesterase</fullName>
    </submittedName>
</protein>
<gene>
    <name evidence="1" type="ORF">BEN76_14595</name>
</gene>
<sequence length="146" mass="16699">MKELNQHPVIHEQAVAWGDMDAFGHVNNVLYYRYIESARIKYMDILDFFAAEVYTVVASNQCKYLKPVFYPDTLKITASIEEIRTSGFKMTYQIWSTTQNAWVASAEAIMVVVDKNTLKKQAIPNNIKNKIIELETVAGNTPTIFN</sequence>
<reference evidence="1 2" key="1">
    <citation type="submission" date="2016-08" db="EMBL/GenBank/DDBJ databases">
        <title>Complete genome sequence of Acinetobacter baylyi strain GFJ2.</title>
        <authorList>
            <person name="Tabata M."/>
            <person name="Kuboki S."/>
            <person name="Gibu N."/>
            <person name="Kinouchi Y."/>
            <person name="Vangnai A."/>
            <person name="Kasai D."/>
            <person name="Fukuda M."/>
        </authorList>
    </citation>
    <scope>NUCLEOTIDE SEQUENCE [LARGE SCALE GENOMIC DNA]</scope>
    <source>
        <strain evidence="1 2">GFJ2</strain>
    </source>
</reference>
<name>A0A1P8ELT3_9GAMM</name>
<dbReference type="GO" id="GO:0047617">
    <property type="term" value="F:fatty acyl-CoA hydrolase activity"/>
    <property type="evidence" value="ECO:0007669"/>
    <property type="project" value="TreeGrafter"/>
</dbReference>
<dbReference type="eggNOG" id="COG0824">
    <property type="taxonomic scope" value="Bacteria"/>
</dbReference>
<evidence type="ECO:0000313" key="2">
    <source>
        <dbReference type="Proteomes" id="UP000185674"/>
    </source>
</evidence>
<dbReference type="Pfam" id="PF13279">
    <property type="entry name" value="4HBT_2"/>
    <property type="match status" value="1"/>
</dbReference>
<dbReference type="Gene3D" id="3.10.129.10">
    <property type="entry name" value="Hotdog Thioesterase"/>
    <property type="match status" value="1"/>
</dbReference>
<dbReference type="SUPFAM" id="SSF54637">
    <property type="entry name" value="Thioesterase/thiol ester dehydrase-isomerase"/>
    <property type="match status" value="1"/>
</dbReference>
<organism evidence="1 2">
    <name type="scientific">Acinetobacter soli</name>
    <dbReference type="NCBI Taxonomy" id="487316"/>
    <lineage>
        <taxon>Bacteria</taxon>
        <taxon>Pseudomonadati</taxon>
        <taxon>Pseudomonadota</taxon>
        <taxon>Gammaproteobacteria</taxon>
        <taxon>Moraxellales</taxon>
        <taxon>Moraxellaceae</taxon>
        <taxon>Acinetobacter</taxon>
    </lineage>
</organism>
<dbReference type="InterPro" id="IPR029069">
    <property type="entry name" value="HotDog_dom_sf"/>
</dbReference>
<dbReference type="InterPro" id="IPR050563">
    <property type="entry name" value="4-hydroxybenzoyl-CoA_TE"/>
</dbReference>
<dbReference type="CDD" id="cd00586">
    <property type="entry name" value="4HBT"/>
    <property type="match status" value="1"/>
</dbReference>
<dbReference type="KEGG" id="asol:BEN76_14595"/>
<dbReference type="Proteomes" id="UP000185674">
    <property type="component" value="Chromosome"/>
</dbReference>
<accession>A0A1P8ELT3</accession>
<dbReference type="EMBL" id="CP016896">
    <property type="protein sequence ID" value="APV37165.1"/>
    <property type="molecule type" value="Genomic_DNA"/>
</dbReference>
<dbReference type="PANTHER" id="PTHR31793">
    <property type="entry name" value="4-HYDROXYBENZOYL-COA THIOESTERASE FAMILY MEMBER"/>
    <property type="match status" value="1"/>
</dbReference>
<evidence type="ECO:0000313" key="1">
    <source>
        <dbReference type="EMBL" id="APV37165.1"/>
    </source>
</evidence>